<evidence type="ECO:0000313" key="2">
    <source>
        <dbReference type="Proteomes" id="UP000031883"/>
    </source>
</evidence>
<dbReference type="Proteomes" id="UP000031883">
    <property type="component" value="Chromosome"/>
</dbReference>
<organism evidence="1 2">
    <name type="scientific">Yersinia rochesterensis</name>
    <dbReference type="NCBI Taxonomy" id="1604335"/>
    <lineage>
        <taxon>Bacteria</taxon>
        <taxon>Pseudomonadati</taxon>
        <taxon>Pseudomonadota</taxon>
        <taxon>Gammaproteobacteria</taxon>
        <taxon>Enterobacterales</taxon>
        <taxon>Yersiniaceae</taxon>
        <taxon>Yersinia</taxon>
    </lineage>
</organism>
<gene>
    <name evidence="1" type="ORF">CH54_101</name>
</gene>
<dbReference type="EMBL" id="CP009997">
    <property type="protein sequence ID" value="AJJ34534.1"/>
    <property type="molecule type" value="Genomic_DNA"/>
</dbReference>
<name>A0ABN4FAF5_9GAMM</name>
<protein>
    <submittedName>
        <fullName evidence="1">Uncharacterized protein</fullName>
    </submittedName>
</protein>
<proteinExistence type="predicted"/>
<keyword evidence="2" id="KW-1185">Reference proteome</keyword>
<evidence type="ECO:0000313" key="1">
    <source>
        <dbReference type="EMBL" id="AJJ34534.1"/>
    </source>
</evidence>
<accession>A0ABN4FAF5</accession>
<sequence length="71" mass="7621">MCLGGIRLARLIATEFYTVNLALRANGLSKTCARLAPKKTATRINGQRFLVGGVFAKVIGVSARQQASKSR</sequence>
<reference evidence="1 2" key="1">
    <citation type="journal article" date="2015" name="Genome Announc.">
        <title>Thirty-Two Complete Genome Assemblies of Nine Yersinia Species, Including Y. pestis, Y. pseudotuberculosis, and Y. enterocolitica.</title>
        <authorList>
            <person name="Johnson S.L."/>
            <person name="Daligault H.E."/>
            <person name="Davenport K.W."/>
            <person name="Jaissle J."/>
            <person name="Frey K.G."/>
            <person name="Ladner J.T."/>
            <person name="Broomall S.M."/>
            <person name="Bishop-Lilly K.A."/>
            <person name="Bruce D.C."/>
            <person name="Coyne S.R."/>
            <person name="Gibbons H.S."/>
            <person name="Lo C.C."/>
            <person name="Munk A.C."/>
            <person name="Rosenzweig C.N."/>
            <person name="Koroleva G.I."/>
            <person name="Palacios G.F."/>
            <person name="Redden C.L."/>
            <person name="Xu Y."/>
            <person name="Minogue T.D."/>
            <person name="Chain P.S."/>
        </authorList>
    </citation>
    <scope>NUCLEOTIDE SEQUENCE [LARGE SCALE GENOMIC DNA]</scope>
    <source>
        <strain evidence="1 2">Y231</strain>
    </source>
</reference>